<feature type="region of interest" description="Disordered" evidence="12">
    <location>
        <begin position="963"/>
        <end position="982"/>
    </location>
</feature>
<organism evidence="15 16">
    <name type="scientific">Rhamnella rubrinervis</name>
    <dbReference type="NCBI Taxonomy" id="2594499"/>
    <lineage>
        <taxon>Eukaryota</taxon>
        <taxon>Viridiplantae</taxon>
        <taxon>Streptophyta</taxon>
        <taxon>Embryophyta</taxon>
        <taxon>Tracheophyta</taxon>
        <taxon>Spermatophyta</taxon>
        <taxon>Magnoliopsida</taxon>
        <taxon>eudicotyledons</taxon>
        <taxon>Gunneridae</taxon>
        <taxon>Pentapetalae</taxon>
        <taxon>rosids</taxon>
        <taxon>fabids</taxon>
        <taxon>Rosales</taxon>
        <taxon>Rhamnaceae</taxon>
        <taxon>rhamnoid group</taxon>
        <taxon>Rhamneae</taxon>
        <taxon>Rhamnella</taxon>
    </lineage>
</organism>
<dbReference type="PANTHER" id="PTHR48061">
    <property type="entry name" value="LEUCINE-RICH REPEAT RECEPTOR PROTEIN KINASE EMS1-LIKE-RELATED"/>
    <property type="match status" value="1"/>
</dbReference>
<dbReference type="OrthoDB" id="6363818at2759"/>
<keyword evidence="7" id="KW-0677">Repeat</keyword>
<dbReference type="PANTHER" id="PTHR48061:SF12">
    <property type="entry name" value="DISEASE RESISTANCE LIKE PROTEIN"/>
    <property type="match status" value="1"/>
</dbReference>
<keyword evidence="11" id="KW-0325">Glycoprotein</keyword>
<dbReference type="Pfam" id="PF08263">
    <property type="entry name" value="LRRNT_2"/>
    <property type="match status" value="1"/>
</dbReference>
<dbReference type="Pfam" id="PF13855">
    <property type="entry name" value="LRR_8"/>
    <property type="match status" value="2"/>
</dbReference>
<dbReference type="InterPro" id="IPR001611">
    <property type="entry name" value="Leu-rich_rpt"/>
</dbReference>
<comment type="caution">
    <text evidence="15">The sequence shown here is derived from an EMBL/GenBank/DDBJ whole genome shotgun (WGS) entry which is preliminary data.</text>
</comment>
<keyword evidence="16" id="KW-1185">Reference proteome</keyword>
<dbReference type="GO" id="GO:0005886">
    <property type="term" value="C:plasma membrane"/>
    <property type="evidence" value="ECO:0007669"/>
    <property type="project" value="UniProtKB-SubCell"/>
</dbReference>
<dbReference type="SUPFAM" id="SSF52058">
    <property type="entry name" value="L domain-like"/>
    <property type="match status" value="3"/>
</dbReference>
<dbReference type="Proteomes" id="UP000796880">
    <property type="component" value="Unassembled WGS sequence"/>
</dbReference>
<dbReference type="PROSITE" id="PS51450">
    <property type="entry name" value="LRR"/>
    <property type="match status" value="1"/>
</dbReference>
<accession>A0A8K0GZK5</accession>
<protein>
    <recommendedName>
        <fullName evidence="14">Leucine-rich repeat-containing N-terminal plant-type domain-containing protein</fullName>
    </recommendedName>
</protein>
<feature type="domain" description="Leucine-rich repeat-containing N-terminal plant-type" evidence="14">
    <location>
        <begin position="409"/>
        <end position="459"/>
    </location>
</feature>
<evidence type="ECO:0000259" key="14">
    <source>
        <dbReference type="Pfam" id="PF08263"/>
    </source>
</evidence>
<dbReference type="SMART" id="SM00369">
    <property type="entry name" value="LRR_TYP"/>
    <property type="match status" value="9"/>
</dbReference>
<proteinExistence type="inferred from homology"/>
<dbReference type="Pfam" id="PF00560">
    <property type="entry name" value="LRR_1"/>
    <property type="match status" value="7"/>
</dbReference>
<keyword evidence="4" id="KW-0433">Leucine-rich repeat</keyword>
<evidence type="ECO:0000256" key="5">
    <source>
        <dbReference type="ARBA" id="ARBA00022692"/>
    </source>
</evidence>
<gene>
    <name evidence="15" type="ORF">FNV43_RR16847</name>
</gene>
<dbReference type="FunFam" id="3.80.10.10:FF:000095">
    <property type="entry name" value="LRR receptor-like serine/threonine-protein kinase GSO1"/>
    <property type="match status" value="1"/>
</dbReference>
<dbReference type="EMBL" id="VOIH02000007">
    <property type="protein sequence ID" value="KAF3442929.1"/>
    <property type="molecule type" value="Genomic_DNA"/>
</dbReference>
<evidence type="ECO:0000256" key="6">
    <source>
        <dbReference type="ARBA" id="ARBA00022729"/>
    </source>
</evidence>
<evidence type="ECO:0000256" key="4">
    <source>
        <dbReference type="ARBA" id="ARBA00022614"/>
    </source>
</evidence>
<dbReference type="SMART" id="SM00365">
    <property type="entry name" value="LRR_SD22"/>
    <property type="match status" value="6"/>
</dbReference>
<name>A0A8K0GZK5_9ROSA</name>
<comment type="subcellular location">
    <subcellularLocation>
        <location evidence="1">Cell membrane</location>
        <topology evidence="1">Single-pass type I membrane protein</topology>
    </subcellularLocation>
</comment>
<reference evidence="15" key="1">
    <citation type="submission" date="2020-03" db="EMBL/GenBank/DDBJ databases">
        <title>A high-quality chromosome-level genome assembly of a woody plant with both climbing and erect habits, Rhamnella rubrinervis.</title>
        <authorList>
            <person name="Lu Z."/>
            <person name="Yang Y."/>
            <person name="Zhu X."/>
            <person name="Sun Y."/>
        </authorList>
    </citation>
    <scope>NUCLEOTIDE SEQUENCE</scope>
    <source>
        <strain evidence="15">BYM</strain>
        <tissue evidence="15">Leaf</tissue>
    </source>
</reference>
<evidence type="ECO:0000256" key="9">
    <source>
        <dbReference type="ARBA" id="ARBA00023136"/>
    </source>
</evidence>
<keyword evidence="10" id="KW-0675">Receptor</keyword>
<evidence type="ECO:0000256" key="11">
    <source>
        <dbReference type="ARBA" id="ARBA00023180"/>
    </source>
</evidence>
<dbReference type="AlphaFoldDB" id="A0A8K0GZK5"/>
<evidence type="ECO:0000256" key="2">
    <source>
        <dbReference type="ARBA" id="ARBA00009592"/>
    </source>
</evidence>
<sequence length="1042" mass="115896">MGNLCLELLDKSPINQATSKAMLRQMISIIFRRMETDPGVQVTPTGSVGHTEAISAQNSNTEVEETSLEDEKEKEMSLGMHLTRSKTRLLHLWRNYIILLVVLTSSGIDLESMSIAQRDALLVLRTLYKMGMKEENDEVTSKTRILSLELLQFRSPLSYFRYQDRLEMLDLGGNKISGQVPKWIWNMSSETMVLMILDLSFNMLKGALPIPPPSTIDCDISYNERNGEVSPSFCNLSSLQILQLFNNKFSDVLPRCLRNLTNSLLALNLRNNFFKIQEMFAVADILSNIFDGEIPESIGNLSGLHLLNLSHNILNDQSQLRTCLVHLKAACMRETWKLCGKPLPNKSGASEASSPPPSKIEEKTTFDLDWRFVVMGYCIGIVVGMVIGNTITNKTHRIIHIGMYPLCLDHERSSLSQFKESFVLDRYASSDPLAYPKFEYWTTEGEKSDCCYWDGVVCDQHTGHVISLDLSSSYLYGSINSSSTLFSLIHLQKLNLADNNFNYSQIPTAFSQLSRLSYLNLSSSVFSGQIPYEISGLSKLSTLDLSHRSPIKALRLTGSSFHGELPLSIEKLESLIVLDANGCSFSGLVPSSIGKLKQLNYLDLSENNLRGQLPSTLTNLSQLTYLSLSSNGYSSGTLSWVCDLTKLSYLGVWNSNLTGLIPSCLGNLTQLTSLRLQLNQFTGPIPQSFSRLTNLETLFLQDNGLSGIVDFDMFLGMKNLSQLYLSDNKLSVVTKPTSSNSTLPQLTLLGLDSCNLSNIPDFLRYQERLEWLNLRGNQIGGKIPKWILNISMETSFYMLKGPLPIPPPSTFIFDVSDNNLSGEIPLSICNLSSLQGLDLSNNKFSGVVPQCLGNFSNSLSLLKLRNNTFSGSIPLTFTVGAQLRVIDLSYNQLQEVESLDLSQNKLSGEIPQELTKLNFLAVFNVSHNSLTGPVPQGNQFDTFDSSSYEGNLGLCGSLLPQKCGNSEASRPPPPSMVDDDENDSGSPFGFGWRIVAIGYGCGMLIGFFIGQIVISRNKRWFAVTCGINDRQRRRKRRMGHRN</sequence>
<evidence type="ECO:0000313" key="15">
    <source>
        <dbReference type="EMBL" id="KAF3442929.1"/>
    </source>
</evidence>
<evidence type="ECO:0000256" key="3">
    <source>
        <dbReference type="ARBA" id="ARBA00022475"/>
    </source>
</evidence>
<dbReference type="PRINTS" id="PR00019">
    <property type="entry name" value="LEURICHRPT"/>
</dbReference>
<evidence type="ECO:0000256" key="7">
    <source>
        <dbReference type="ARBA" id="ARBA00022737"/>
    </source>
</evidence>
<dbReference type="InterPro" id="IPR046956">
    <property type="entry name" value="RLP23-like"/>
</dbReference>
<comment type="similarity">
    <text evidence="2">Belongs to the RLP family.</text>
</comment>
<keyword evidence="9 13" id="KW-0472">Membrane</keyword>
<dbReference type="InterPro" id="IPR013210">
    <property type="entry name" value="LRR_N_plant-typ"/>
</dbReference>
<feature type="compositionally biased region" description="Polar residues" evidence="12">
    <location>
        <begin position="45"/>
        <end position="60"/>
    </location>
</feature>
<dbReference type="InterPro" id="IPR003591">
    <property type="entry name" value="Leu-rich_rpt_typical-subtyp"/>
</dbReference>
<dbReference type="Gene3D" id="3.80.10.10">
    <property type="entry name" value="Ribonuclease Inhibitor"/>
    <property type="match status" value="6"/>
</dbReference>
<keyword evidence="6" id="KW-0732">Signal</keyword>
<feature type="region of interest" description="Disordered" evidence="12">
    <location>
        <begin position="45"/>
        <end position="74"/>
    </location>
</feature>
<keyword evidence="8 13" id="KW-1133">Transmembrane helix</keyword>
<evidence type="ECO:0000256" key="13">
    <source>
        <dbReference type="SAM" id="Phobius"/>
    </source>
</evidence>
<dbReference type="InterPro" id="IPR032675">
    <property type="entry name" value="LRR_dom_sf"/>
</dbReference>
<evidence type="ECO:0000256" key="1">
    <source>
        <dbReference type="ARBA" id="ARBA00004251"/>
    </source>
</evidence>
<dbReference type="FunFam" id="3.80.10.10:FF:000041">
    <property type="entry name" value="LRR receptor-like serine/threonine-protein kinase ERECTA"/>
    <property type="match status" value="1"/>
</dbReference>
<evidence type="ECO:0000256" key="8">
    <source>
        <dbReference type="ARBA" id="ARBA00022989"/>
    </source>
</evidence>
<keyword evidence="3" id="KW-1003">Cell membrane</keyword>
<keyword evidence="5 13" id="KW-0812">Transmembrane</keyword>
<evidence type="ECO:0000256" key="10">
    <source>
        <dbReference type="ARBA" id="ARBA00023170"/>
    </source>
</evidence>
<evidence type="ECO:0000256" key="12">
    <source>
        <dbReference type="SAM" id="MobiDB-lite"/>
    </source>
</evidence>
<evidence type="ECO:0000313" key="16">
    <source>
        <dbReference type="Proteomes" id="UP000796880"/>
    </source>
</evidence>
<feature type="transmembrane region" description="Helical" evidence="13">
    <location>
        <begin position="990"/>
        <end position="1014"/>
    </location>
</feature>